<feature type="compositionally biased region" description="Low complexity" evidence="1">
    <location>
        <begin position="112"/>
        <end position="122"/>
    </location>
</feature>
<dbReference type="EMBL" id="AAGK01000004">
    <property type="protein sequence ID" value="EAN32274.1"/>
    <property type="molecule type" value="Genomic_DNA"/>
</dbReference>
<dbReference type="KEGG" id="tpv:TP04_0919"/>
<feature type="signal peptide" evidence="2">
    <location>
        <begin position="1"/>
        <end position="20"/>
    </location>
</feature>
<proteinExistence type="predicted"/>
<comment type="caution">
    <text evidence="3">The sequence shown here is derived from an EMBL/GenBank/DDBJ whole genome shotgun (WGS) entry which is preliminary data.</text>
</comment>
<feature type="compositionally biased region" description="Low complexity" evidence="1">
    <location>
        <begin position="58"/>
        <end position="70"/>
    </location>
</feature>
<dbReference type="STRING" id="5875.Q4N132"/>
<feature type="compositionally biased region" description="Pro residues" evidence="1">
    <location>
        <begin position="101"/>
        <end position="111"/>
    </location>
</feature>
<sequence length="483" mass="54918">MRCVICTYIITLVVIAYVKCSDKSPNLQGEGNGGSLVPDYNDSEEDDDNYNVTETSGETEPTQDPQTQVQTQDVNYYVTGPSDPYSSQPQIIDVYLLPGTQSPPPQPPQPTQPLQQYQPPQPQPVAVQFYPQVIPHPQPTQQPYGPYQPQPQYYPGYQQYVPPPQPPQYYGPQQYHPGIQYVPYQTFQIPQPQVGPPLPYQPIPYQLPPQPISYQPQPQHIPYQPQPQIVLAPPPQPMVQPMVQAHPITQPIPYQPSQPIVQPQDVTSQGPIQDQAQETTDKPEEKGAVGETGKLSLVFLKKNNQGDLVEMTKEDYNEKSSGVNVDKYSFKANLEEMIYNGESIYKHKSEKHYNKSLTHNKKFNVFIFRFLNGFVCVENIKGTWVQTGRTVPTFIKFFSRDKNGKDFLLNEGHYDLSLTCSKSFRYRFLSDVTCTKIIVKDLIAWEQSTEGYPSTVTFTIKGNSGGKYRYLYSVKNKKDCEDD</sequence>
<feature type="compositionally biased region" description="Polar residues" evidence="1">
    <location>
        <begin position="255"/>
        <end position="278"/>
    </location>
</feature>
<evidence type="ECO:0000256" key="1">
    <source>
        <dbReference type="SAM" id="MobiDB-lite"/>
    </source>
</evidence>
<dbReference type="VEuPathDB" id="PiroplasmaDB:TpMuguga_04g00919"/>
<gene>
    <name evidence="3" type="ordered locus">TP04_0919</name>
</gene>
<dbReference type="InParanoid" id="Q4N132"/>
<evidence type="ECO:0000256" key="2">
    <source>
        <dbReference type="SAM" id="SignalP"/>
    </source>
</evidence>
<evidence type="ECO:0008006" key="5">
    <source>
        <dbReference type="Google" id="ProtNLM"/>
    </source>
</evidence>
<evidence type="ECO:0000313" key="3">
    <source>
        <dbReference type="EMBL" id="EAN32274.1"/>
    </source>
</evidence>
<feature type="compositionally biased region" description="Basic and acidic residues" evidence="1">
    <location>
        <begin position="279"/>
        <end position="288"/>
    </location>
</feature>
<organism evidence="3 4">
    <name type="scientific">Theileria parva</name>
    <name type="common">East coast fever infection agent</name>
    <dbReference type="NCBI Taxonomy" id="5875"/>
    <lineage>
        <taxon>Eukaryota</taxon>
        <taxon>Sar</taxon>
        <taxon>Alveolata</taxon>
        <taxon>Apicomplexa</taxon>
        <taxon>Aconoidasida</taxon>
        <taxon>Piroplasmida</taxon>
        <taxon>Theileriidae</taxon>
        <taxon>Theileria</taxon>
    </lineage>
</organism>
<feature type="region of interest" description="Disordered" evidence="1">
    <location>
        <begin position="96"/>
        <end position="122"/>
    </location>
</feature>
<name>Q4N132_THEPA</name>
<reference evidence="3 4" key="1">
    <citation type="journal article" date="2005" name="Science">
        <title>Genome sequence of Theileria parva, a bovine pathogen that transforms lymphocytes.</title>
        <authorList>
            <person name="Gardner M.J."/>
            <person name="Bishop R."/>
            <person name="Shah T."/>
            <person name="de Villiers E.P."/>
            <person name="Carlton J.M."/>
            <person name="Hall N."/>
            <person name="Ren Q."/>
            <person name="Paulsen I.T."/>
            <person name="Pain A."/>
            <person name="Berriman M."/>
            <person name="Wilson R.J.M."/>
            <person name="Sato S."/>
            <person name="Ralph S.A."/>
            <person name="Mann D.J."/>
            <person name="Xiong Z."/>
            <person name="Shallom S.J."/>
            <person name="Weidman J."/>
            <person name="Jiang L."/>
            <person name="Lynn J."/>
            <person name="Weaver B."/>
            <person name="Shoaibi A."/>
            <person name="Domingo A.R."/>
            <person name="Wasawo D."/>
            <person name="Crabtree J."/>
            <person name="Wortman J.R."/>
            <person name="Haas B."/>
            <person name="Angiuoli S.V."/>
            <person name="Creasy T.H."/>
            <person name="Lu C."/>
            <person name="Suh B."/>
            <person name="Silva J.C."/>
            <person name="Utterback T.R."/>
            <person name="Feldblyum T.V."/>
            <person name="Pertea M."/>
            <person name="Allen J."/>
            <person name="Nierman W.C."/>
            <person name="Taracha E.L.N."/>
            <person name="Salzberg S.L."/>
            <person name="White O.R."/>
            <person name="Fitzhugh H.A."/>
            <person name="Morzaria S."/>
            <person name="Venter J.C."/>
            <person name="Fraser C.M."/>
            <person name="Nene V."/>
        </authorList>
    </citation>
    <scope>NUCLEOTIDE SEQUENCE [LARGE SCALE GENOMIC DNA]</scope>
    <source>
        <strain evidence="3 4">Muguga</strain>
    </source>
</reference>
<feature type="region of interest" description="Disordered" evidence="1">
    <location>
        <begin position="249"/>
        <end position="288"/>
    </location>
</feature>
<dbReference type="AlphaFoldDB" id="Q4N132"/>
<keyword evidence="4" id="KW-1185">Reference proteome</keyword>
<evidence type="ECO:0000313" key="4">
    <source>
        <dbReference type="Proteomes" id="UP000001949"/>
    </source>
</evidence>
<feature type="chain" id="PRO_5004241363" description="Theileria-specific sub-telomeric protein, SVSP family" evidence="2">
    <location>
        <begin position="21"/>
        <end position="483"/>
    </location>
</feature>
<keyword evidence="2" id="KW-0732">Signal</keyword>
<dbReference type="Proteomes" id="UP000001949">
    <property type="component" value="Unassembled WGS sequence"/>
</dbReference>
<protein>
    <recommendedName>
        <fullName evidence="5">Theileria-specific sub-telomeric protein, SVSP family</fullName>
    </recommendedName>
</protein>
<feature type="region of interest" description="Disordered" evidence="1">
    <location>
        <begin position="24"/>
        <end position="70"/>
    </location>
</feature>
<accession>Q4N132</accession>